<dbReference type="Gene3D" id="3.20.20.140">
    <property type="entry name" value="Metal-dependent hydrolases"/>
    <property type="match status" value="1"/>
</dbReference>
<evidence type="ECO:0000313" key="11">
    <source>
        <dbReference type="Proteomes" id="UP000886808"/>
    </source>
</evidence>
<evidence type="ECO:0000256" key="3">
    <source>
        <dbReference type="ARBA" id="ARBA00013085"/>
    </source>
</evidence>
<dbReference type="PANTHER" id="PTHR21039">
    <property type="entry name" value="HISTIDINOL PHOSPHATASE-RELATED"/>
    <property type="match status" value="1"/>
</dbReference>
<evidence type="ECO:0000256" key="1">
    <source>
        <dbReference type="ARBA" id="ARBA00004970"/>
    </source>
</evidence>
<protein>
    <recommendedName>
        <fullName evidence="3 8">Histidinol-phosphatase</fullName>
        <shortName evidence="8">HolPase</shortName>
        <ecNumber evidence="3 8">3.1.3.15</ecNumber>
    </recommendedName>
</protein>
<sequence>MLIDLHTHSKYSFDAQDKILDLTLSAIEKGFSYIAITDHKDYFWNKEPIALDIESVQNDIDKIRKKFSDKITVLKGIEIGEIYADKNALELTKNYNFDMVIGSLHSMPNDIDFYDIDYTKLDSDKLLKEYLIEVKKMCQYGGFDVLAHIDYPLRKMEKANIKPSFENYMEFITPVLKTIIDKNIALEINAAGLFSFLNNVGPEDFVLKEYKRLGGSMISIGSDAHYAKDIGRG</sequence>
<gene>
    <name evidence="10" type="ORF">H9746_04885</name>
</gene>
<evidence type="ECO:0000256" key="4">
    <source>
        <dbReference type="ARBA" id="ARBA00022605"/>
    </source>
</evidence>
<keyword evidence="5 8" id="KW-0378">Hydrolase</keyword>
<dbReference type="GO" id="GO:0000105">
    <property type="term" value="P:L-histidine biosynthetic process"/>
    <property type="evidence" value="ECO:0007669"/>
    <property type="project" value="UniProtKB-UniRule"/>
</dbReference>
<reference evidence="10" key="1">
    <citation type="journal article" date="2021" name="PeerJ">
        <title>Extensive microbial diversity within the chicken gut microbiome revealed by metagenomics and culture.</title>
        <authorList>
            <person name="Gilroy R."/>
            <person name="Ravi A."/>
            <person name="Getino M."/>
            <person name="Pursley I."/>
            <person name="Horton D.L."/>
            <person name="Alikhan N.F."/>
            <person name="Baker D."/>
            <person name="Gharbi K."/>
            <person name="Hall N."/>
            <person name="Watson M."/>
            <person name="Adriaenssens E.M."/>
            <person name="Foster-Nyarko E."/>
            <person name="Jarju S."/>
            <person name="Secka A."/>
            <person name="Antonio M."/>
            <person name="Oren A."/>
            <person name="Chaudhuri R.R."/>
            <person name="La Ragione R."/>
            <person name="Hildebrand F."/>
            <person name="Pallen M.J."/>
        </authorList>
    </citation>
    <scope>NUCLEOTIDE SEQUENCE</scope>
    <source>
        <strain evidence="10">CHK193-4272</strain>
    </source>
</reference>
<evidence type="ECO:0000256" key="8">
    <source>
        <dbReference type="RuleBase" id="RU366003"/>
    </source>
</evidence>
<comment type="pathway">
    <text evidence="1 8">Amino-acid biosynthesis; L-histidine biosynthesis; L-histidine from 5-phospho-alpha-D-ribose 1-diphosphate: step 8/9.</text>
</comment>
<dbReference type="InterPro" id="IPR003141">
    <property type="entry name" value="Pol/His_phosphatase_N"/>
</dbReference>
<reference evidence="10" key="2">
    <citation type="submission" date="2021-04" db="EMBL/GenBank/DDBJ databases">
        <authorList>
            <person name="Gilroy R."/>
        </authorList>
    </citation>
    <scope>NUCLEOTIDE SEQUENCE</scope>
    <source>
        <strain evidence="10">CHK193-4272</strain>
    </source>
</reference>
<dbReference type="InterPro" id="IPR016195">
    <property type="entry name" value="Pol/histidinol_Pase-like"/>
</dbReference>
<evidence type="ECO:0000256" key="2">
    <source>
        <dbReference type="ARBA" id="ARBA00009152"/>
    </source>
</evidence>
<dbReference type="SUPFAM" id="SSF89550">
    <property type="entry name" value="PHP domain-like"/>
    <property type="match status" value="1"/>
</dbReference>
<dbReference type="PANTHER" id="PTHR21039:SF0">
    <property type="entry name" value="HISTIDINOL-PHOSPHATASE"/>
    <property type="match status" value="1"/>
</dbReference>
<feature type="domain" description="Polymerase/histidinol phosphatase N-terminal" evidence="9">
    <location>
        <begin position="3"/>
        <end position="83"/>
    </location>
</feature>
<accession>A0A9D1PJC3</accession>
<comment type="catalytic activity">
    <reaction evidence="7 8">
        <text>L-histidinol phosphate + H2O = L-histidinol + phosphate</text>
        <dbReference type="Rhea" id="RHEA:14465"/>
        <dbReference type="ChEBI" id="CHEBI:15377"/>
        <dbReference type="ChEBI" id="CHEBI:43474"/>
        <dbReference type="ChEBI" id="CHEBI:57699"/>
        <dbReference type="ChEBI" id="CHEBI:57980"/>
        <dbReference type="EC" id="3.1.3.15"/>
    </reaction>
</comment>
<evidence type="ECO:0000256" key="5">
    <source>
        <dbReference type="ARBA" id="ARBA00022801"/>
    </source>
</evidence>
<organism evidence="10 11">
    <name type="scientific">Candidatus Butyricicoccus avistercoris</name>
    <dbReference type="NCBI Taxonomy" id="2838518"/>
    <lineage>
        <taxon>Bacteria</taxon>
        <taxon>Bacillati</taxon>
        <taxon>Bacillota</taxon>
        <taxon>Clostridia</taxon>
        <taxon>Eubacteriales</taxon>
        <taxon>Butyricicoccaceae</taxon>
        <taxon>Butyricicoccus</taxon>
    </lineage>
</organism>
<keyword evidence="4 8" id="KW-0028">Amino-acid biosynthesis</keyword>
<evidence type="ECO:0000259" key="9">
    <source>
        <dbReference type="SMART" id="SM00481"/>
    </source>
</evidence>
<dbReference type="InterPro" id="IPR010140">
    <property type="entry name" value="Histidinol_P_phosphatase_HisJ"/>
</dbReference>
<dbReference type="NCBIfam" id="TIGR01856">
    <property type="entry name" value="hisJ_fam"/>
    <property type="match status" value="1"/>
</dbReference>
<feature type="non-terminal residue" evidence="10">
    <location>
        <position position="233"/>
    </location>
</feature>
<dbReference type="InterPro" id="IPR004013">
    <property type="entry name" value="PHP_dom"/>
</dbReference>
<comment type="caution">
    <text evidence="10">The sequence shown here is derived from an EMBL/GenBank/DDBJ whole genome shotgun (WGS) entry which is preliminary data.</text>
</comment>
<proteinExistence type="inferred from homology"/>
<comment type="similarity">
    <text evidence="2 8">Belongs to the PHP hydrolase family. HisK subfamily.</text>
</comment>
<dbReference type="GO" id="GO:0005737">
    <property type="term" value="C:cytoplasm"/>
    <property type="evidence" value="ECO:0007669"/>
    <property type="project" value="TreeGrafter"/>
</dbReference>
<evidence type="ECO:0000256" key="7">
    <source>
        <dbReference type="ARBA" id="ARBA00049158"/>
    </source>
</evidence>
<dbReference type="EMBL" id="DXIE01000029">
    <property type="protein sequence ID" value="HIV62171.1"/>
    <property type="molecule type" value="Genomic_DNA"/>
</dbReference>
<dbReference type="GO" id="GO:0004401">
    <property type="term" value="F:histidinol-phosphatase activity"/>
    <property type="evidence" value="ECO:0007669"/>
    <property type="project" value="UniProtKB-UniRule"/>
</dbReference>
<name>A0A9D1PJC3_9FIRM</name>
<dbReference type="Pfam" id="PF02811">
    <property type="entry name" value="PHP"/>
    <property type="match status" value="1"/>
</dbReference>
<keyword evidence="6 8" id="KW-0368">Histidine biosynthesis</keyword>
<dbReference type="AlphaFoldDB" id="A0A9D1PJC3"/>
<dbReference type="EC" id="3.1.3.15" evidence="3 8"/>
<dbReference type="Proteomes" id="UP000886808">
    <property type="component" value="Unassembled WGS sequence"/>
</dbReference>
<evidence type="ECO:0000256" key="6">
    <source>
        <dbReference type="ARBA" id="ARBA00023102"/>
    </source>
</evidence>
<dbReference type="SMART" id="SM00481">
    <property type="entry name" value="POLIIIAc"/>
    <property type="match status" value="1"/>
</dbReference>
<evidence type="ECO:0000313" key="10">
    <source>
        <dbReference type="EMBL" id="HIV62171.1"/>
    </source>
</evidence>